<protein>
    <submittedName>
        <fullName evidence="1">Uncharacterized protein</fullName>
    </submittedName>
</protein>
<gene>
    <name evidence="1" type="ORF">Mlaev_00046</name>
</gene>
<sequence length="88" mass="10178">MGNWGDDVVTAMRQRRRERELEPIREGYAAAAEVSIGEIMKTLDRIEAKVDSGEKLSADEKVLRTELHALRLKIERALQDFWTDTYDN</sequence>
<keyword evidence="2" id="KW-1185">Reference proteome</keyword>
<dbReference type="EMBL" id="LRAD01000004">
    <property type="protein sequence ID" value="KXZ61839.1"/>
    <property type="molecule type" value="Genomic_DNA"/>
</dbReference>
<reference evidence="1 2" key="1">
    <citation type="submission" date="2016-01" db="EMBL/GenBank/DDBJ databases">
        <title>Draft genome sequences of Microbacterium laevaniformans LCDC 91-0039 and the type strain of Microbacterium hominis LCDC 84-209.</title>
        <authorList>
            <person name="Bernier A.-M."/>
            <person name="Bernard K."/>
        </authorList>
    </citation>
    <scope>NUCLEOTIDE SEQUENCE [LARGE SCALE GENOMIC DNA]</scope>
    <source>
        <strain evidence="1 2">LCDC 91-0039</strain>
    </source>
</reference>
<accession>A0A150HI79</accession>
<evidence type="ECO:0000313" key="2">
    <source>
        <dbReference type="Proteomes" id="UP000075357"/>
    </source>
</evidence>
<name>A0A150HI79_9MICO</name>
<evidence type="ECO:0000313" key="1">
    <source>
        <dbReference type="EMBL" id="KXZ61839.1"/>
    </source>
</evidence>
<dbReference type="PATRIC" id="fig|36807.3.peg.47"/>
<dbReference type="Proteomes" id="UP000075357">
    <property type="component" value="Unassembled WGS sequence"/>
</dbReference>
<comment type="caution">
    <text evidence="1">The sequence shown here is derived from an EMBL/GenBank/DDBJ whole genome shotgun (WGS) entry which is preliminary data.</text>
</comment>
<proteinExistence type="predicted"/>
<dbReference type="AlphaFoldDB" id="A0A150HI79"/>
<organism evidence="1 2">
    <name type="scientific">Microbacterium laevaniformans</name>
    <dbReference type="NCBI Taxonomy" id="36807"/>
    <lineage>
        <taxon>Bacteria</taxon>
        <taxon>Bacillati</taxon>
        <taxon>Actinomycetota</taxon>
        <taxon>Actinomycetes</taxon>
        <taxon>Micrococcales</taxon>
        <taxon>Microbacteriaceae</taxon>
        <taxon>Microbacterium</taxon>
    </lineage>
</organism>